<dbReference type="RefSeq" id="WP_008321713.1">
    <property type="nucleotide sequence ID" value="NZ_AOLN01000018.1"/>
</dbReference>
<evidence type="ECO:0000256" key="2">
    <source>
        <dbReference type="SAM" id="Phobius"/>
    </source>
</evidence>
<keyword evidence="2" id="KW-0472">Membrane</keyword>
<evidence type="ECO:0008006" key="5">
    <source>
        <dbReference type="Google" id="ProtNLM"/>
    </source>
</evidence>
<feature type="transmembrane region" description="Helical" evidence="2">
    <location>
        <begin position="199"/>
        <end position="217"/>
    </location>
</feature>
<name>M0I7P7_9EURY</name>
<feature type="compositionally biased region" description="Polar residues" evidence="1">
    <location>
        <begin position="231"/>
        <end position="243"/>
    </location>
</feature>
<dbReference type="AlphaFoldDB" id="M0I7P7"/>
<keyword evidence="2" id="KW-1133">Transmembrane helix</keyword>
<feature type="transmembrane region" description="Helical" evidence="2">
    <location>
        <begin position="170"/>
        <end position="193"/>
    </location>
</feature>
<keyword evidence="2" id="KW-0812">Transmembrane</keyword>
<evidence type="ECO:0000256" key="1">
    <source>
        <dbReference type="SAM" id="MobiDB-lite"/>
    </source>
</evidence>
<dbReference type="PATRIC" id="fig|662479.7.peg.3305"/>
<keyword evidence="4" id="KW-1185">Reference proteome</keyword>
<proteinExistence type="predicted"/>
<dbReference type="InterPro" id="IPR025098">
    <property type="entry name" value="DUF4013"/>
</dbReference>
<evidence type="ECO:0000313" key="3">
    <source>
        <dbReference type="EMBL" id="ELZ91883.1"/>
    </source>
</evidence>
<feature type="transmembrane region" description="Helical" evidence="2">
    <location>
        <begin position="23"/>
        <end position="48"/>
    </location>
</feature>
<feature type="transmembrane region" description="Helical" evidence="2">
    <location>
        <begin position="124"/>
        <end position="149"/>
    </location>
</feature>
<accession>M0I7P7</accession>
<dbReference type="Pfam" id="PF13197">
    <property type="entry name" value="DUF4013"/>
    <property type="match status" value="1"/>
</dbReference>
<comment type="caution">
    <text evidence="3">The sequence shown here is derived from an EMBL/GenBank/DDBJ whole genome shotgun (WGS) entry which is preliminary data.</text>
</comment>
<feature type="transmembrane region" description="Helical" evidence="2">
    <location>
        <begin position="77"/>
        <end position="96"/>
    </location>
</feature>
<dbReference type="EMBL" id="AOLN01000018">
    <property type="protein sequence ID" value="ELZ91883.1"/>
    <property type="molecule type" value="Genomic_DNA"/>
</dbReference>
<feature type="region of interest" description="Disordered" evidence="1">
    <location>
        <begin position="221"/>
        <end position="243"/>
    </location>
</feature>
<gene>
    <name evidence="3" type="ORF">C440_16264</name>
</gene>
<dbReference type="OrthoDB" id="293469at2157"/>
<organism evidence="3 4">
    <name type="scientific">Haloferax mucosum ATCC BAA-1512</name>
    <dbReference type="NCBI Taxonomy" id="662479"/>
    <lineage>
        <taxon>Archaea</taxon>
        <taxon>Methanobacteriati</taxon>
        <taxon>Methanobacteriota</taxon>
        <taxon>Stenosarchaea group</taxon>
        <taxon>Halobacteria</taxon>
        <taxon>Halobacteriales</taxon>
        <taxon>Haloferacaceae</taxon>
        <taxon>Haloferax</taxon>
    </lineage>
</organism>
<sequence length="243" mass="24764">MDASDFESAFTLPLAEDTSFDTFVVGLLVTLASFATPLAGVLLVGYVVRLVRGGDRRATALPSFDDFPGIVAEGVRLSVALVTLQLPAVGILAVVFNSSRLSLTALALSTPRALRYFDFSVLDVVGLVVAAVVALVGTYLSAAATVAIARERSLLAATPVFRDLAFDVSFVPVVSAVALVGFAGRIAVLLFGAFPLGGVILAGTVSFLVLVASATLLGRGAPATPAGDACSGTSTKTDTTDPV</sequence>
<reference evidence="3 4" key="1">
    <citation type="journal article" date="2014" name="PLoS Genet.">
        <title>Phylogenetically driven sequencing of extremely halophilic archaea reveals strategies for static and dynamic osmo-response.</title>
        <authorList>
            <person name="Becker E.A."/>
            <person name="Seitzer P.M."/>
            <person name="Tritt A."/>
            <person name="Larsen D."/>
            <person name="Krusor M."/>
            <person name="Yao A.I."/>
            <person name="Wu D."/>
            <person name="Madern D."/>
            <person name="Eisen J.A."/>
            <person name="Darling A.E."/>
            <person name="Facciotti M.T."/>
        </authorList>
    </citation>
    <scope>NUCLEOTIDE SEQUENCE [LARGE SCALE GENOMIC DNA]</scope>
    <source>
        <strain evidence="3 4">ATCC BAA-1512</strain>
    </source>
</reference>
<protein>
    <recommendedName>
        <fullName evidence="5">DUF4013 domain-containing protein</fullName>
    </recommendedName>
</protein>
<evidence type="ECO:0000313" key="4">
    <source>
        <dbReference type="Proteomes" id="UP000011550"/>
    </source>
</evidence>
<dbReference type="Proteomes" id="UP000011550">
    <property type="component" value="Unassembled WGS sequence"/>
</dbReference>